<dbReference type="PANTHER" id="PTHR30336">
    <property type="entry name" value="INNER MEMBRANE PROTEIN, PROBABLE PERMEASE"/>
    <property type="match status" value="1"/>
</dbReference>
<evidence type="ECO:0000259" key="1">
    <source>
        <dbReference type="Pfam" id="PF02698"/>
    </source>
</evidence>
<dbReference type="GO" id="GO:0005886">
    <property type="term" value="C:plasma membrane"/>
    <property type="evidence" value="ECO:0007669"/>
    <property type="project" value="TreeGrafter"/>
</dbReference>
<dbReference type="PANTHER" id="PTHR30336:SF20">
    <property type="entry name" value="DUF218 DOMAIN-CONTAINING PROTEIN"/>
    <property type="match status" value="1"/>
</dbReference>
<accession>A0A1F5EAK5</accession>
<sequence length="188" mass="20946">MKYDAIVVLGAGVNDNGTLNPRGEARAVKTAELLKNEEAPVAIFCGKWSHKRKTLPLITEAAAIAKRAVELGVKEKQVLLEEDSMMTGTNICNAKTKYLVPNGWTNIIVVTSPLLTDRSKINLENILGPDYHFKIVPTNLHWTPEEAKTIENSEREKMKKSVEFFSDITPGDHVSAYKKALRWSEQGL</sequence>
<dbReference type="InterPro" id="IPR014729">
    <property type="entry name" value="Rossmann-like_a/b/a_fold"/>
</dbReference>
<dbReference type="InterPro" id="IPR051599">
    <property type="entry name" value="Cell_Envelope_Assoc"/>
</dbReference>
<dbReference type="InterPro" id="IPR003848">
    <property type="entry name" value="DUF218"/>
</dbReference>
<gene>
    <name evidence="2" type="ORF">A3A71_00065</name>
</gene>
<comment type="caution">
    <text evidence="2">The sequence shown here is derived from an EMBL/GenBank/DDBJ whole genome shotgun (WGS) entry which is preliminary data.</text>
</comment>
<feature type="domain" description="DUF218" evidence="1">
    <location>
        <begin position="4"/>
        <end position="150"/>
    </location>
</feature>
<evidence type="ECO:0000313" key="3">
    <source>
        <dbReference type="Proteomes" id="UP000177481"/>
    </source>
</evidence>
<dbReference type="Proteomes" id="UP000177481">
    <property type="component" value="Unassembled WGS sequence"/>
</dbReference>
<dbReference type="STRING" id="1797471.A3A71_00065"/>
<dbReference type="Gene3D" id="3.40.50.620">
    <property type="entry name" value="HUPs"/>
    <property type="match status" value="1"/>
</dbReference>
<dbReference type="CDD" id="cd06259">
    <property type="entry name" value="YdcF-like"/>
    <property type="match status" value="1"/>
</dbReference>
<dbReference type="EMBL" id="MEZX01000002">
    <property type="protein sequence ID" value="OGD64447.1"/>
    <property type="molecule type" value="Genomic_DNA"/>
</dbReference>
<organism evidence="2 3">
    <name type="scientific">Candidatus Berkelbacteria bacterium RIFCSPLOWO2_01_FULL_50_28</name>
    <dbReference type="NCBI Taxonomy" id="1797471"/>
    <lineage>
        <taxon>Bacteria</taxon>
        <taxon>Candidatus Berkelbacteria</taxon>
    </lineage>
</organism>
<proteinExistence type="predicted"/>
<protein>
    <recommendedName>
        <fullName evidence="1">DUF218 domain-containing protein</fullName>
    </recommendedName>
</protein>
<dbReference type="Pfam" id="PF02698">
    <property type="entry name" value="DUF218"/>
    <property type="match status" value="1"/>
</dbReference>
<name>A0A1F5EAK5_9BACT</name>
<dbReference type="AlphaFoldDB" id="A0A1F5EAK5"/>
<reference evidence="2 3" key="1">
    <citation type="journal article" date="2016" name="Nat. Commun.">
        <title>Thousands of microbial genomes shed light on interconnected biogeochemical processes in an aquifer system.</title>
        <authorList>
            <person name="Anantharaman K."/>
            <person name="Brown C.T."/>
            <person name="Hug L.A."/>
            <person name="Sharon I."/>
            <person name="Castelle C.J."/>
            <person name="Probst A.J."/>
            <person name="Thomas B.C."/>
            <person name="Singh A."/>
            <person name="Wilkins M.J."/>
            <person name="Karaoz U."/>
            <person name="Brodie E.L."/>
            <person name="Williams K.H."/>
            <person name="Hubbard S.S."/>
            <person name="Banfield J.F."/>
        </authorList>
    </citation>
    <scope>NUCLEOTIDE SEQUENCE [LARGE SCALE GENOMIC DNA]</scope>
</reference>
<evidence type="ECO:0000313" key="2">
    <source>
        <dbReference type="EMBL" id="OGD64447.1"/>
    </source>
</evidence>